<feature type="transmembrane region" description="Helical" evidence="1">
    <location>
        <begin position="6"/>
        <end position="27"/>
    </location>
</feature>
<dbReference type="AlphaFoldDB" id="A0A2T0PX66"/>
<protein>
    <submittedName>
        <fullName evidence="2">Protein-S-isoprenylcysteine O-methyltransferase Ste14</fullName>
    </submittedName>
</protein>
<reference evidence="2 3" key="1">
    <citation type="submission" date="2018-03" db="EMBL/GenBank/DDBJ databases">
        <title>Genomic Encyclopedia of Archaeal and Bacterial Type Strains, Phase II (KMG-II): from individual species to whole genera.</title>
        <authorList>
            <person name="Goeker M."/>
        </authorList>
    </citation>
    <scope>NUCLEOTIDE SEQUENCE [LARGE SCALE GENOMIC DNA]</scope>
    <source>
        <strain evidence="2 3">DSM 45601</strain>
    </source>
</reference>
<dbReference type="RefSeq" id="WP_106250587.1">
    <property type="nucleotide sequence ID" value="NZ_PVZC01000008.1"/>
</dbReference>
<keyword evidence="1" id="KW-0812">Transmembrane</keyword>
<dbReference type="Gene3D" id="1.20.120.1630">
    <property type="match status" value="1"/>
</dbReference>
<evidence type="ECO:0000313" key="2">
    <source>
        <dbReference type="EMBL" id="PRX96028.1"/>
    </source>
</evidence>
<evidence type="ECO:0000256" key="1">
    <source>
        <dbReference type="SAM" id="Phobius"/>
    </source>
</evidence>
<dbReference type="Proteomes" id="UP000237846">
    <property type="component" value="Unassembled WGS sequence"/>
</dbReference>
<feature type="transmembrane region" description="Helical" evidence="1">
    <location>
        <begin position="137"/>
        <end position="158"/>
    </location>
</feature>
<dbReference type="OrthoDB" id="941586at2"/>
<feature type="transmembrane region" description="Helical" evidence="1">
    <location>
        <begin position="89"/>
        <end position="117"/>
    </location>
</feature>
<organism evidence="2 3">
    <name type="scientific">Allonocardiopsis opalescens</name>
    <dbReference type="NCBI Taxonomy" id="1144618"/>
    <lineage>
        <taxon>Bacteria</taxon>
        <taxon>Bacillati</taxon>
        <taxon>Actinomycetota</taxon>
        <taxon>Actinomycetes</taxon>
        <taxon>Streptosporangiales</taxon>
        <taxon>Allonocardiopsis</taxon>
    </lineage>
</organism>
<evidence type="ECO:0000313" key="3">
    <source>
        <dbReference type="Proteomes" id="UP000237846"/>
    </source>
</evidence>
<dbReference type="EMBL" id="PVZC01000008">
    <property type="protein sequence ID" value="PRX96028.1"/>
    <property type="molecule type" value="Genomic_DNA"/>
</dbReference>
<keyword evidence="1" id="KW-1133">Transmembrane helix</keyword>
<dbReference type="GO" id="GO:0008168">
    <property type="term" value="F:methyltransferase activity"/>
    <property type="evidence" value="ECO:0007669"/>
    <property type="project" value="UniProtKB-KW"/>
</dbReference>
<keyword evidence="3" id="KW-1185">Reference proteome</keyword>
<keyword evidence="2" id="KW-0808">Transferase</keyword>
<keyword evidence="1" id="KW-0472">Membrane</keyword>
<dbReference type="GO" id="GO:0032259">
    <property type="term" value="P:methylation"/>
    <property type="evidence" value="ECO:0007669"/>
    <property type="project" value="UniProtKB-KW"/>
</dbReference>
<gene>
    <name evidence="2" type="ORF">CLV72_10832</name>
</gene>
<accession>A0A2T0PX66</accession>
<feature type="transmembrane region" description="Helical" evidence="1">
    <location>
        <begin position="170"/>
        <end position="189"/>
    </location>
</feature>
<sequence length="434" mass="45058">MSPADPALIRGLALFGPLLALAAAVALRRRSGRRSGRASEPGAETGAAVVATAWTAASLYALNQLAPAAGWWHFAADGALARGLPVDLWIGWAVLWGALPALAARGLPLALTAAAAAWLDLALMPLAEPVVVLGPNWLAGEAVAVAGCLLPAVLLARWTAERRRPRARAAAQALLAGALMLALPLHLLGAEPAWPAPATGVLVQLLALVLLPGLAAAAEFARTGGGTPLPYDPPVRLVTSGPYAYVRNPMQLAMALAYPLCALAAAEPRLLAGTAAALACGGLAAWHENGRLDRAFGPGWRRYRRAVRPWLPSWRPWPGRPAARLYLAGTCSMCRGLGRWLAVRGPVALELLPAEEHGAPDRMTYTCGPETRTGTAALARALEHLHLGWALLGWALALPGAGRFVQLCADAFGAGPRTLRPAAPPPGRPGAGAR</sequence>
<comment type="caution">
    <text evidence="2">The sequence shown here is derived from an EMBL/GenBank/DDBJ whole genome shotgun (WGS) entry which is preliminary data.</text>
</comment>
<keyword evidence="2" id="KW-0489">Methyltransferase</keyword>
<name>A0A2T0PX66_9ACTN</name>
<feature type="transmembrane region" description="Helical" evidence="1">
    <location>
        <begin position="201"/>
        <end position="221"/>
    </location>
</feature>
<proteinExistence type="predicted"/>